<organism evidence="3 4">
    <name type="scientific">Methylocystis parvus</name>
    <dbReference type="NCBI Taxonomy" id="134"/>
    <lineage>
        <taxon>Bacteria</taxon>
        <taxon>Pseudomonadati</taxon>
        <taxon>Pseudomonadota</taxon>
        <taxon>Alphaproteobacteria</taxon>
        <taxon>Hyphomicrobiales</taxon>
        <taxon>Methylocystaceae</taxon>
        <taxon>Methylocystis</taxon>
    </lineage>
</organism>
<protein>
    <submittedName>
        <fullName evidence="3">Uncharacterized protein</fullName>
    </submittedName>
</protein>
<keyword evidence="2" id="KW-0472">Membrane</keyword>
<feature type="transmembrane region" description="Helical" evidence="2">
    <location>
        <begin position="76"/>
        <end position="95"/>
    </location>
</feature>
<keyword evidence="4" id="KW-1185">Reference proteome</keyword>
<dbReference type="EMBL" id="CP044331">
    <property type="protein sequence ID" value="QGM98625.1"/>
    <property type="molecule type" value="Genomic_DNA"/>
</dbReference>
<feature type="region of interest" description="Disordered" evidence="1">
    <location>
        <begin position="1"/>
        <end position="39"/>
    </location>
</feature>
<evidence type="ECO:0000256" key="2">
    <source>
        <dbReference type="SAM" id="Phobius"/>
    </source>
</evidence>
<dbReference type="AlphaFoldDB" id="A0A6B8M887"/>
<evidence type="ECO:0000313" key="4">
    <source>
        <dbReference type="Proteomes" id="UP000422569"/>
    </source>
</evidence>
<gene>
    <name evidence="3" type="ORF">F7D14_14825</name>
</gene>
<proteinExistence type="predicted"/>
<evidence type="ECO:0000256" key="1">
    <source>
        <dbReference type="SAM" id="MobiDB-lite"/>
    </source>
</evidence>
<sequence length="178" mass="19039">MNPLSRQSASGVTAHVSEHRDPMPTPEPRETGESANVLEASSIRRAAGAKSLSQSVLEKPKTEFAVALEERRKRSATVIVSIAVIGAGVVIAGVGSSERRQHNCRDGYYSGSEAERLCQEYWREERAGARLIDNGVTQLMSESDRSRDAFLKQHGGSGAGARYGGFGDSGAWRFSGGG</sequence>
<keyword evidence="2" id="KW-1133">Transmembrane helix</keyword>
<dbReference type="KEGG" id="mpar:F7D14_14825"/>
<accession>A0A6B8M887</accession>
<feature type="compositionally biased region" description="Basic and acidic residues" evidence="1">
    <location>
        <begin position="16"/>
        <end position="32"/>
    </location>
</feature>
<dbReference type="RefSeq" id="WP_154420013.1">
    <property type="nucleotide sequence ID" value="NZ_CP044331.1"/>
</dbReference>
<reference evidence="3 4" key="1">
    <citation type="submission" date="2019-09" db="EMBL/GenBank/DDBJ databases">
        <title>Isolation and complete genome sequencing of Methylocystis species.</title>
        <authorList>
            <person name="Rumah B.L."/>
            <person name="Stead C.E."/>
            <person name="Stevens B.C."/>
            <person name="Minton N.P."/>
            <person name="Grosse-Honebrink A."/>
            <person name="Zhang Y."/>
        </authorList>
    </citation>
    <scope>NUCLEOTIDE SEQUENCE [LARGE SCALE GENOMIC DNA]</scope>
    <source>
        <strain evidence="3 4">BRCS2</strain>
    </source>
</reference>
<feature type="compositionally biased region" description="Polar residues" evidence="1">
    <location>
        <begin position="1"/>
        <end position="11"/>
    </location>
</feature>
<name>A0A6B8M887_9HYPH</name>
<dbReference type="Proteomes" id="UP000422569">
    <property type="component" value="Chromosome"/>
</dbReference>
<keyword evidence="2" id="KW-0812">Transmembrane</keyword>
<evidence type="ECO:0000313" key="3">
    <source>
        <dbReference type="EMBL" id="QGM98625.1"/>
    </source>
</evidence>